<dbReference type="Pfam" id="PF01381">
    <property type="entry name" value="HTH_3"/>
    <property type="match status" value="1"/>
</dbReference>
<dbReference type="InterPro" id="IPR050807">
    <property type="entry name" value="TransReg_Diox_bact_type"/>
</dbReference>
<dbReference type="InterPro" id="IPR010982">
    <property type="entry name" value="Lambda_DNA-bd_dom_sf"/>
</dbReference>
<keyword evidence="4" id="KW-1185">Reference proteome</keyword>
<dbReference type="Proteomes" id="UP001589619">
    <property type="component" value="Unassembled WGS sequence"/>
</dbReference>
<dbReference type="CDD" id="cd00093">
    <property type="entry name" value="HTH_XRE"/>
    <property type="match status" value="1"/>
</dbReference>
<proteinExistence type="predicted"/>
<evidence type="ECO:0000313" key="3">
    <source>
        <dbReference type="EMBL" id="MFB9755853.1"/>
    </source>
</evidence>
<sequence>MSEFGELLRSLRKQHKITQRQLAALVGIDFTYISKIESGTMDPPAEDKIIRIAEVLQVEPEQLILKAKKVPATFHKLITENSDVPLFLRKASKLSPSQWEEIKEILQREEEGDAE</sequence>
<keyword evidence="1" id="KW-0238">DNA-binding</keyword>
<dbReference type="PANTHER" id="PTHR46797">
    <property type="entry name" value="HTH-TYPE TRANSCRIPTIONAL REGULATOR"/>
    <property type="match status" value="1"/>
</dbReference>
<name>A0ABV5W5K2_9BACL</name>
<evidence type="ECO:0000259" key="2">
    <source>
        <dbReference type="PROSITE" id="PS50943"/>
    </source>
</evidence>
<dbReference type="SUPFAM" id="SSF47413">
    <property type="entry name" value="lambda repressor-like DNA-binding domains"/>
    <property type="match status" value="1"/>
</dbReference>
<dbReference type="InterPro" id="IPR001387">
    <property type="entry name" value="Cro/C1-type_HTH"/>
</dbReference>
<evidence type="ECO:0000256" key="1">
    <source>
        <dbReference type="ARBA" id="ARBA00023125"/>
    </source>
</evidence>
<dbReference type="PROSITE" id="PS50943">
    <property type="entry name" value="HTH_CROC1"/>
    <property type="match status" value="1"/>
</dbReference>
<evidence type="ECO:0000313" key="4">
    <source>
        <dbReference type="Proteomes" id="UP001589619"/>
    </source>
</evidence>
<dbReference type="EMBL" id="JBHMAG010000018">
    <property type="protein sequence ID" value="MFB9755853.1"/>
    <property type="molecule type" value="Genomic_DNA"/>
</dbReference>
<accession>A0ABV5W5K2</accession>
<reference evidence="3 4" key="1">
    <citation type="submission" date="2024-09" db="EMBL/GenBank/DDBJ databases">
        <authorList>
            <person name="Sun Q."/>
            <person name="Mori K."/>
        </authorList>
    </citation>
    <scope>NUCLEOTIDE SEQUENCE [LARGE SCALE GENOMIC DNA]</scope>
    <source>
        <strain evidence="3 4">JCM 12520</strain>
    </source>
</reference>
<dbReference type="RefSeq" id="WP_344908914.1">
    <property type="nucleotide sequence ID" value="NZ_BAAAYO010000006.1"/>
</dbReference>
<organism evidence="3 4">
    <name type="scientific">Paenibacillus hodogayensis</name>
    <dbReference type="NCBI Taxonomy" id="279208"/>
    <lineage>
        <taxon>Bacteria</taxon>
        <taxon>Bacillati</taxon>
        <taxon>Bacillota</taxon>
        <taxon>Bacilli</taxon>
        <taxon>Bacillales</taxon>
        <taxon>Paenibacillaceae</taxon>
        <taxon>Paenibacillus</taxon>
    </lineage>
</organism>
<dbReference type="SMART" id="SM00530">
    <property type="entry name" value="HTH_XRE"/>
    <property type="match status" value="1"/>
</dbReference>
<comment type="caution">
    <text evidence="3">The sequence shown here is derived from an EMBL/GenBank/DDBJ whole genome shotgun (WGS) entry which is preliminary data.</text>
</comment>
<gene>
    <name evidence="3" type="ORF">ACFFNY_30090</name>
</gene>
<dbReference type="Gene3D" id="1.10.260.40">
    <property type="entry name" value="lambda repressor-like DNA-binding domains"/>
    <property type="match status" value="1"/>
</dbReference>
<feature type="domain" description="HTH cro/C1-type" evidence="2">
    <location>
        <begin position="8"/>
        <end position="63"/>
    </location>
</feature>
<dbReference type="PANTHER" id="PTHR46797:SF1">
    <property type="entry name" value="METHYLPHOSPHONATE SYNTHASE"/>
    <property type="match status" value="1"/>
</dbReference>
<protein>
    <submittedName>
        <fullName evidence="3">Helix-turn-helix domain-containing protein</fullName>
    </submittedName>
</protein>